<organism evidence="13 14">
    <name type="scientific">Pseudoduganella guangdongensis</name>
    <dbReference type="NCBI Taxonomy" id="2692179"/>
    <lineage>
        <taxon>Bacteria</taxon>
        <taxon>Pseudomonadati</taxon>
        <taxon>Pseudomonadota</taxon>
        <taxon>Betaproteobacteria</taxon>
        <taxon>Burkholderiales</taxon>
        <taxon>Oxalobacteraceae</taxon>
        <taxon>Telluria group</taxon>
        <taxon>Pseudoduganella</taxon>
    </lineage>
</organism>
<evidence type="ECO:0000313" key="14">
    <source>
        <dbReference type="Proteomes" id="UP000448575"/>
    </source>
</evidence>
<keyword evidence="6 9" id="KW-0812">Transmembrane</keyword>
<sequence length="454" mass="49842">MANIINKPKDAPTEVIAHDVTPLEVKTDAASFAKVGWMVVLGGVVAFLIWAIFAPLDKGVPMSGFVAKESNRKSVQHLTGGTVQEILVRDGDQVKAGQVLVRMNDVQVGAELNISLTQYFTARVVEARLMAELSGASSVPFPKALEPYKNDPRVAEQISLHNQLFTSRQMTLQSELAAVSESIEGLESQVKGLDESRQSKRDQLGYLKEQLDNSRDLAKEGYIPRSRLLELERTYAQVNGAISEDVGNIARSRRQIAELKLRRTLRTQEFQRDARSQLSDVRKEAEALEGRIRAQTLMVKNAEIKAPVDGIVVGSSVFTQGGIVAPGAHLMEIVPSSDALIVEGQLPVNLVDKVHPGLPVELIFSAFNTNQTPHIPGEVVTVAADRAVDERSGMPYYKVRARVTPEGAKMIAALKLDIRSGMPADLFVKTGERTFMNYLMKPLIDRAHMALSEE</sequence>
<dbReference type="PRINTS" id="PR01490">
    <property type="entry name" value="RTXTOXIND"/>
</dbReference>
<comment type="subcellular location">
    <subcellularLocation>
        <location evidence="1 9">Cell inner membrane</location>
        <topology evidence="1 9">Single-pass membrane protein</topology>
    </subcellularLocation>
</comment>
<dbReference type="EMBL" id="WWCJ01000006">
    <property type="protein sequence ID" value="MYN02370.1"/>
    <property type="molecule type" value="Genomic_DNA"/>
</dbReference>
<dbReference type="Gene3D" id="2.40.50.100">
    <property type="match status" value="1"/>
</dbReference>
<dbReference type="InterPro" id="IPR010129">
    <property type="entry name" value="T1SS_HlyD"/>
</dbReference>
<dbReference type="AlphaFoldDB" id="A0A6N9HFZ7"/>
<dbReference type="PANTHER" id="PTHR30386">
    <property type="entry name" value="MEMBRANE FUSION SUBUNIT OF EMRAB-TOLC MULTIDRUG EFFLUX PUMP"/>
    <property type="match status" value="1"/>
</dbReference>
<comment type="similarity">
    <text evidence="2 9">Belongs to the membrane fusion protein (MFP) (TC 8.A.1) family.</text>
</comment>
<name>A0A6N9HFZ7_9BURK</name>
<dbReference type="InterPro" id="IPR058982">
    <property type="entry name" value="Beta-barrel_AprE"/>
</dbReference>
<feature type="domain" description="AprE-like long alpha-helical hairpin" evidence="11">
    <location>
        <begin position="109"/>
        <end position="295"/>
    </location>
</feature>
<evidence type="ECO:0000256" key="8">
    <source>
        <dbReference type="ARBA" id="ARBA00023136"/>
    </source>
</evidence>
<dbReference type="NCBIfam" id="TIGR01843">
    <property type="entry name" value="type_I_hlyD"/>
    <property type="match status" value="1"/>
</dbReference>
<evidence type="ECO:0000313" key="13">
    <source>
        <dbReference type="EMBL" id="MYN02370.1"/>
    </source>
</evidence>
<feature type="coiled-coil region" evidence="10">
    <location>
        <begin position="176"/>
        <end position="203"/>
    </location>
</feature>
<evidence type="ECO:0000256" key="10">
    <source>
        <dbReference type="SAM" id="Coils"/>
    </source>
</evidence>
<dbReference type="SUPFAM" id="SSF111369">
    <property type="entry name" value="HlyD-like secretion proteins"/>
    <property type="match status" value="1"/>
</dbReference>
<reference evidence="13 14" key="1">
    <citation type="submission" date="2019-12" db="EMBL/GenBank/DDBJ databases">
        <title>Novel species isolated from a subtropical stream in China.</title>
        <authorList>
            <person name="Lu H."/>
        </authorList>
    </citation>
    <scope>NUCLEOTIDE SEQUENCE [LARGE SCALE GENOMIC DNA]</scope>
    <source>
        <strain evidence="13 14">DS3</strain>
    </source>
</reference>
<dbReference type="GO" id="GO:0015031">
    <property type="term" value="P:protein transport"/>
    <property type="evidence" value="ECO:0007669"/>
    <property type="project" value="InterPro"/>
</dbReference>
<dbReference type="Gene3D" id="2.40.30.170">
    <property type="match status" value="1"/>
</dbReference>
<feature type="coiled-coil region" evidence="10">
    <location>
        <begin position="271"/>
        <end position="305"/>
    </location>
</feature>
<evidence type="ECO:0000256" key="3">
    <source>
        <dbReference type="ARBA" id="ARBA00022448"/>
    </source>
</evidence>
<keyword evidence="14" id="KW-1185">Reference proteome</keyword>
<evidence type="ECO:0000256" key="4">
    <source>
        <dbReference type="ARBA" id="ARBA00022475"/>
    </source>
</evidence>
<evidence type="ECO:0000259" key="12">
    <source>
        <dbReference type="Pfam" id="PF26002"/>
    </source>
</evidence>
<comment type="caution">
    <text evidence="13">The sequence shown here is derived from an EMBL/GenBank/DDBJ whole genome shotgun (WGS) entry which is preliminary data.</text>
</comment>
<dbReference type="Pfam" id="PF25994">
    <property type="entry name" value="HH_AprE"/>
    <property type="match status" value="1"/>
</dbReference>
<evidence type="ECO:0000256" key="7">
    <source>
        <dbReference type="ARBA" id="ARBA00022989"/>
    </source>
</evidence>
<dbReference type="RefSeq" id="WP_161025375.1">
    <property type="nucleotide sequence ID" value="NZ_WWCJ01000006.1"/>
</dbReference>
<feature type="domain" description="AprE-like beta-barrel" evidence="12">
    <location>
        <begin position="340"/>
        <end position="431"/>
    </location>
</feature>
<dbReference type="GO" id="GO:0005886">
    <property type="term" value="C:plasma membrane"/>
    <property type="evidence" value="ECO:0007669"/>
    <property type="project" value="UniProtKB-SubCell"/>
</dbReference>
<feature type="transmembrane region" description="Helical" evidence="9">
    <location>
        <begin position="35"/>
        <end position="53"/>
    </location>
</feature>
<dbReference type="InterPro" id="IPR058781">
    <property type="entry name" value="HH_AprE-like"/>
</dbReference>
<keyword evidence="3 9" id="KW-0813">Transport</keyword>
<dbReference type="InterPro" id="IPR050739">
    <property type="entry name" value="MFP"/>
</dbReference>
<protein>
    <recommendedName>
        <fullName evidence="9">Membrane fusion protein (MFP) family protein</fullName>
    </recommendedName>
</protein>
<evidence type="ECO:0000256" key="5">
    <source>
        <dbReference type="ARBA" id="ARBA00022519"/>
    </source>
</evidence>
<keyword evidence="5 9" id="KW-0997">Cell inner membrane</keyword>
<gene>
    <name evidence="13" type="ORF">GTP41_09685</name>
</gene>
<proteinExistence type="inferred from homology"/>
<keyword evidence="10" id="KW-0175">Coiled coil</keyword>
<dbReference type="Proteomes" id="UP000448575">
    <property type="component" value="Unassembled WGS sequence"/>
</dbReference>
<evidence type="ECO:0000256" key="1">
    <source>
        <dbReference type="ARBA" id="ARBA00004377"/>
    </source>
</evidence>
<evidence type="ECO:0000256" key="6">
    <source>
        <dbReference type="ARBA" id="ARBA00022692"/>
    </source>
</evidence>
<dbReference type="Pfam" id="PF26002">
    <property type="entry name" value="Beta-barrel_AprE"/>
    <property type="match status" value="1"/>
</dbReference>
<evidence type="ECO:0000259" key="11">
    <source>
        <dbReference type="Pfam" id="PF25994"/>
    </source>
</evidence>
<accession>A0A6N9HFZ7</accession>
<dbReference type="PANTHER" id="PTHR30386:SF17">
    <property type="entry name" value="ALKALINE PROTEASE SECRETION PROTEIN APRE"/>
    <property type="match status" value="1"/>
</dbReference>
<keyword evidence="4 9" id="KW-1003">Cell membrane</keyword>
<evidence type="ECO:0000256" key="9">
    <source>
        <dbReference type="RuleBase" id="RU365093"/>
    </source>
</evidence>
<keyword evidence="8 9" id="KW-0472">Membrane</keyword>
<evidence type="ECO:0000256" key="2">
    <source>
        <dbReference type="ARBA" id="ARBA00009477"/>
    </source>
</evidence>
<keyword evidence="7 9" id="KW-1133">Transmembrane helix</keyword>